<proteinExistence type="predicted"/>
<feature type="region of interest" description="Disordered" evidence="1">
    <location>
        <begin position="1"/>
        <end position="29"/>
    </location>
</feature>
<evidence type="ECO:0000256" key="1">
    <source>
        <dbReference type="SAM" id="MobiDB-lite"/>
    </source>
</evidence>
<evidence type="ECO:0000313" key="2">
    <source>
        <dbReference type="EMBL" id="JAD66400.1"/>
    </source>
</evidence>
<sequence length="68" mass="7911">MTTSSFQSCDSPLAPCSPPSPPRCRISRTPKKWSSSAWRAMDSISSLDLVRWIRFLLWIWSLLRVWLD</sequence>
<reference evidence="2" key="2">
    <citation type="journal article" date="2015" name="Data Brief">
        <title>Shoot transcriptome of the giant reed, Arundo donax.</title>
        <authorList>
            <person name="Barrero R.A."/>
            <person name="Guerrero F.D."/>
            <person name="Moolhuijzen P."/>
            <person name="Goolsby J.A."/>
            <person name="Tidwell J."/>
            <person name="Bellgard S.E."/>
            <person name="Bellgard M.I."/>
        </authorList>
    </citation>
    <scope>NUCLEOTIDE SEQUENCE</scope>
    <source>
        <tissue evidence="2">Shoot tissue taken approximately 20 cm above the soil surface</tissue>
    </source>
</reference>
<organism evidence="2">
    <name type="scientific">Arundo donax</name>
    <name type="common">Giant reed</name>
    <name type="synonym">Donax arundinaceus</name>
    <dbReference type="NCBI Taxonomy" id="35708"/>
    <lineage>
        <taxon>Eukaryota</taxon>
        <taxon>Viridiplantae</taxon>
        <taxon>Streptophyta</taxon>
        <taxon>Embryophyta</taxon>
        <taxon>Tracheophyta</taxon>
        <taxon>Spermatophyta</taxon>
        <taxon>Magnoliopsida</taxon>
        <taxon>Liliopsida</taxon>
        <taxon>Poales</taxon>
        <taxon>Poaceae</taxon>
        <taxon>PACMAD clade</taxon>
        <taxon>Arundinoideae</taxon>
        <taxon>Arundineae</taxon>
        <taxon>Arundo</taxon>
    </lineage>
</organism>
<accession>A0A0A9BZ13</accession>
<protein>
    <submittedName>
        <fullName evidence="2">Uncharacterized protein</fullName>
    </submittedName>
</protein>
<dbReference type="EMBL" id="GBRH01231495">
    <property type="protein sequence ID" value="JAD66400.1"/>
    <property type="molecule type" value="Transcribed_RNA"/>
</dbReference>
<reference evidence="2" key="1">
    <citation type="submission" date="2014-09" db="EMBL/GenBank/DDBJ databases">
        <authorList>
            <person name="Magalhaes I.L.F."/>
            <person name="Oliveira U."/>
            <person name="Santos F.R."/>
            <person name="Vidigal T.H.D.A."/>
            <person name="Brescovit A.D."/>
            <person name="Santos A.J."/>
        </authorList>
    </citation>
    <scope>NUCLEOTIDE SEQUENCE</scope>
    <source>
        <tissue evidence="2">Shoot tissue taken approximately 20 cm above the soil surface</tissue>
    </source>
</reference>
<dbReference type="AlphaFoldDB" id="A0A0A9BZ13"/>
<name>A0A0A9BZ13_ARUDO</name>